<dbReference type="OrthoDB" id="4365939at2759"/>
<feature type="transmembrane region" description="Helical" evidence="1">
    <location>
        <begin position="17"/>
        <end position="46"/>
    </location>
</feature>
<proteinExistence type="predicted"/>
<keyword evidence="1" id="KW-1133">Transmembrane helix</keyword>
<gene>
    <name evidence="2" type="ORF">N7517_009615</name>
</gene>
<keyword evidence="1" id="KW-0472">Membrane</keyword>
<organism evidence="2 3">
    <name type="scientific">Penicillium concentricum</name>
    <dbReference type="NCBI Taxonomy" id="293559"/>
    <lineage>
        <taxon>Eukaryota</taxon>
        <taxon>Fungi</taxon>
        <taxon>Dikarya</taxon>
        <taxon>Ascomycota</taxon>
        <taxon>Pezizomycotina</taxon>
        <taxon>Eurotiomycetes</taxon>
        <taxon>Eurotiomycetidae</taxon>
        <taxon>Eurotiales</taxon>
        <taxon>Aspergillaceae</taxon>
        <taxon>Penicillium</taxon>
    </lineage>
</organism>
<name>A0A9W9RKB0_9EURO</name>
<accession>A0A9W9RKB0</accession>
<dbReference type="RefSeq" id="XP_056575910.1">
    <property type="nucleotide sequence ID" value="XM_056727338.1"/>
</dbReference>
<sequence length="122" mass="13226">MSSIIAAYEELPEYLQILGAIVVIMASIPIISRIGAVLIVGCLIVASTLGLIDWDWSDEQAIAKVDRIPDSSEKSAILAEAGQCTPEAGQFTETGEKGRLEIEIESLEETLHARREELAQLC</sequence>
<dbReference type="EMBL" id="JAPZBT010000004">
    <property type="protein sequence ID" value="KAJ5360424.1"/>
    <property type="molecule type" value="Genomic_DNA"/>
</dbReference>
<keyword evidence="3" id="KW-1185">Reference proteome</keyword>
<reference evidence="2" key="1">
    <citation type="submission" date="2022-12" db="EMBL/GenBank/DDBJ databases">
        <authorList>
            <person name="Petersen C."/>
        </authorList>
    </citation>
    <scope>NUCLEOTIDE SEQUENCE</scope>
    <source>
        <strain evidence="2">IBT 3081</strain>
    </source>
</reference>
<dbReference type="GeneID" id="81466521"/>
<evidence type="ECO:0000313" key="2">
    <source>
        <dbReference type="EMBL" id="KAJ5360424.1"/>
    </source>
</evidence>
<reference evidence="2" key="2">
    <citation type="journal article" date="2023" name="IMA Fungus">
        <title>Comparative genomic study of the Penicillium genus elucidates a diverse pangenome and 15 lateral gene transfer events.</title>
        <authorList>
            <person name="Petersen C."/>
            <person name="Sorensen T."/>
            <person name="Nielsen M.R."/>
            <person name="Sondergaard T.E."/>
            <person name="Sorensen J.L."/>
            <person name="Fitzpatrick D.A."/>
            <person name="Frisvad J.C."/>
            <person name="Nielsen K.L."/>
        </authorList>
    </citation>
    <scope>NUCLEOTIDE SEQUENCE</scope>
    <source>
        <strain evidence="2">IBT 3081</strain>
    </source>
</reference>
<keyword evidence="1" id="KW-0812">Transmembrane</keyword>
<evidence type="ECO:0000256" key="1">
    <source>
        <dbReference type="SAM" id="Phobius"/>
    </source>
</evidence>
<dbReference type="AlphaFoldDB" id="A0A9W9RKB0"/>
<dbReference type="Proteomes" id="UP001147752">
    <property type="component" value="Unassembled WGS sequence"/>
</dbReference>
<evidence type="ECO:0000313" key="3">
    <source>
        <dbReference type="Proteomes" id="UP001147752"/>
    </source>
</evidence>
<comment type="caution">
    <text evidence="2">The sequence shown here is derived from an EMBL/GenBank/DDBJ whole genome shotgun (WGS) entry which is preliminary data.</text>
</comment>
<protein>
    <submittedName>
        <fullName evidence="2">Uncharacterized protein</fullName>
    </submittedName>
</protein>